<protein>
    <submittedName>
        <fullName evidence="2">Uncharacterized protein</fullName>
    </submittedName>
</protein>
<dbReference type="AlphaFoldDB" id="A0A931H3V7"/>
<dbReference type="Proteomes" id="UP000651050">
    <property type="component" value="Unassembled WGS sequence"/>
</dbReference>
<evidence type="ECO:0000313" key="2">
    <source>
        <dbReference type="EMBL" id="MBG9388032.1"/>
    </source>
</evidence>
<dbReference type="EMBL" id="JADWYS010000001">
    <property type="protein sequence ID" value="MBG9388032.1"/>
    <property type="molecule type" value="Genomic_DNA"/>
</dbReference>
<accession>A0A931H3V7</accession>
<keyword evidence="3" id="KW-1185">Reference proteome</keyword>
<evidence type="ECO:0000256" key="1">
    <source>
        <dbReference type="SAM" id="MobiDB-lite"/>
    </source>
</evidence>
<name>A0A931H3V7_9BURK</name>
<dbReference type="RefSeq" id="WP_196985911.1">
    <property type="nucleotide sequence ID" value="NZ_JADWYS010000001.1"/>
</dbReference>
<gene>
    <name evidence="2" type="ORF">I5803_08370</name>
</gene>
<reference evidence="2" key="1">
    <citation type="submission" date="2020-11" db="EMBL/GenBank/DDBJ databases">
        <title>Bacterial whole genome sequence for Caenimonas sp. DR4.4.</title>
        <authorList>
            <person name="Le V."/>
            <person name="Ko S.-R."/>
            <person name="Ahn C.-Y."/>
            <person name="Oh H.-M."/>
        </authorList>
    </citation>
    <scope>NUCLEOTIDE SEQUENCE</scope>
    <source>
        <strain evidence="2">DR4.4</strain>
    </source>
</reference>
<feature type="region of interest" description="Disordered" evidence="1">
    <location>
        <begin position="1"/>
        <end position="25"/>
    </location>
</feature>
<proteinExistence type="predicted"/>
<evidence type="ECO:0000313" key="3">
    <source>
        <dbReference type="Proteomes" id="UP000651050"/>
    </source>
</evidence>
<sequence>MSVQDNAGPIQPNDDLLGHQTPARMSRPAMADTAEAIFTERYWYMGASVPDGRTVFGAGLGYYPNRGVMDGYAGFTLDGVQHSFRASRRLGANPLETRIGPLSIEVGEGLGVHRIRLAPNDSGLAMDIEYRASHAPNDEGRDVLEKSGRVVADVTRFVQFGHYTGWVEAQGQRREFDRQPLWGARDRSWGLRVEARTDESHPPVTRFKPLFFGWVCAQFEDRGIHFFLKESAPGETRFFVGDETAPLGRPADTVAIVGVEHELEWADDAYSQHLAGGVFHLRYADGTRKALKLRALPAKFYLKAGLYGGLDGWFQGDDRGALHTDHTRWDHADPETRRKLRTLAEQPMQFELDGRIGYGTIQCGLSAGYPRYPQVQHLPVM</sequence>
<comment type="caution">
    <text evidence="2">The sequence shown here is derived from an EMBL/GenBank/DDBJ whole genome shotgun (WGS) entry which is preliminary data.</text>
</comment>
<organism evidence="2 3">
    <name type="scientific">Caenimonas aquaedulcis</name>
    <dbReference type="NCBI Taxonomy" id="2793270"/>
    <lineage>
        <taxon>Bacteria</taxon>
        <taxon>Pseudomonadati</taxon>
        <taxon>Pseudomonadota</taxon>
        <taxon>Betaproteobacteria</taxon>
        <taxon>Burkholderiales</taxon>
        <taxon>Comamonadaceae</taxon>
        <taxon>Caenimonas</taxon>
    </lineage>
</organism>